<protein>
    <submittedName>
        <fullName evidence="1">Triose-phosphate isomerase</fullName>
    </submittedName>
</protein>
<dbReference type="GO" id="GO:0016853">
    <property type="term" value="F:isomerase activity"/>
    <property type="evidence" value="ECO:0007669"/>
    <property type="project" value="UniProtKB-KW"/>
</dbReference>
<name>A0A7C5P8L3_THELI</name>
<proteinExistence type="predicted"/>
<feature type="non-terminal residue" evidence="1">
    <location>
        <position position="37"/>
    </location>
</feature>
<dbReference type="Gene3D" id="3.20.20.70">
    <property type="entry name" value="Aldolase class I"/>
    <property type="match status" value="1"/>
</dbReference>
<dbReference type="Proteomes" id="UP000886217">
    <property type="component" value="Unassembled WGS sequence"/>
</dbReference>
<dbReference type="AlphaFoldDB" id="A0A7C5P8L3"/>
<comment type="caution">
    <text evidence="1">The sequence shown here is derived from an EMBL/GenBank/DDBJ whole genome shotgun (WGS) entry which is preliminary data.</text>
</comment>
<accession>A0A7C5P8L3</accession>
<dbReference type="InterPro" id="IPR013785">
    <property type="entry name" value="Aldolase_TIM"/>
</dbReference>
<keyword evidence="1" id="KW-0413">Isomerase</keyword>
<sequence length="37" mass="4126">MRLEEPVVAINFKTYVQATGEGALRIAKAAEKVYKET</sequence>
<organism evidence="1">
    <name type="scientific">Thermococcus litoralis</name>
    <dbReference type="NCBI Taxonomy" id="2265"/>
    <lineage>
        <taxon>Archaea</taxon>
        <taxon>Methanobacteriati</taxon>
        <taxon>Methanobacteriota</taxon>
        <taxon>Thermococci</taxon>
        <taxon>Thermococcales</taxon>
        <taxon>Thermococcaceae</taxon>
        <taxon>Thermococcus</taxon>
    </lineage>
</organism>
<reference evidence="1" key="1">
    <citation type="journal article" date="2020" name="mSystems">
        <title>Genome- and Community-Level Interaction Insights into Carbon Utilization and Element Cycling Functions of Hydrothermarchaeota in Hydrothermal Sediment.</title>
        <authorList>
            <person name="Zhou Z."/>
            <person name="Liu Y."/>
            <person name="Xu W."/>
            <person name="Pan J."/>
            <person name="Luo Z.H."/>
            <person name="Li M."/>
        </authorList>
    </citation>
    <scope>NUCLEOTIDE SEQUENCE [LARGE SCALE GENOMIC DNA]</scope>
    <source>
        <strain evidence="1">HyVt-93</strain>
    </source>
</reference>
<evidence type="ECO:0000313" key="1">
    <source>
        <dbReference type="EMBL" id="HHI00450.1"/>
    </source>
</evidence>
<gene>
    <name evidence="1" type="ORF">ENL40_03075</name>
</gene>
<dbReference type="EMBL" id="DRTU01000137">
    <property type="protein sequence ID" value="HHI00450.1"/>
    <property type="molecule type" value="Genomic_DNA"/>
</dbReference>